<dbReference type="Proteomes" id="UP000002497">
    <property type="component" value="Unassembled WGS sequence"/>
</dbReference>
<reference evidence="2" key="2">
    <citation type="submission" date="2010-03" db="EMBL/GenBank/DDBJ databases">
        <title>The genome sequence of Coccidioides posadasii strain Silveira.</title>
        <authorList>
            <consortium name="The Broad Institute Genome Sequencing Center for Infectious Disease"/>
            <person name="Neafsey D."/>
            <person name="Orbach M."/>
            <person name="Henn M.R."/>
            <person name="Cole G.T."/>
            <person name="Galgiani J."/>
            <person name="Gardner M.J."/>
            <person name="Kirkland T.N."/>
            <person name="Taylor J.W."/>
            <person name="Young S.K."/>
            <person name="Zeng Q."/>
            <person name="Koehrsen M."/>
            <person name="Alvarado L."/>
            <person name="Berlin A."/>
            <person name="Borenstein D."/>
            <person name="Chapman S.B."/>
            <person name="Chen Z."/>
            <person name="Engels R."/>
            <person name="Freedman E."/>
            <person name="Gellesch M."/>
            <person name="Goldberg J."/>
            <person name="Griggs A."/>
            <person name="Gujja S."/>
            <person name="Heilman E."/>
            <person name="Heiman D."/>
            <person name="Howarth C."/>
            <person name="Jen D."/>
            <person name="Larson L."/>
            <person name="Mehta T."/>
            <person name="Neiman D."/>
            <person name="Park D."/>
            <person name="Pearson M."/>
            <person name="Richards J."/>
            <person name="Roberts A."/>
            <person name="Saif S."/>
            <person name="Shea T."/>
            <person name="Shenoy N."/>
            <person name="Sisk P."/>
            <person name="Stolte C."/>
            <person name="Sykes S."/>
            <person name="Walk T."/>
            <person name="White J."/>
            <person name="Yandava C."/>
            <person name="Haas B."/>
            <person name="Nusbaum C."/>
            <person name="Birren B."/>
        </authorList>
    </citation>
    <scope>NUCLEOTIDE SEQUENCE [LARGE SCALE GENOMIC DNA]</scope>
    <source>
        <strain evidence="2">RMSCC 757 / Silveira</strain>
    </source>
</reference>
<keyword evidence="2" id="KW-1185">Reference proteome</keyword>
<dbReference type="AlphaFoldDB" id="E9DHZ3"/>
<dbReference type="VEuPathDB" id="FungiDB:CPSG_09442"/>
<name>E9DHZ3_COCPS</name>
<accession>E9DHZ3</accession>
<evidence type="ECO:0000313" key="1">
    <source>
        <dbReference type="EMBL" id="EFW14075.1"/>
    </source>
</evidence>
<gene>
    <name evidence="1" type="ORF">CPSG_09442</name>
</gene>
<evidence type="ECO:0000313" key="2">
    <source>
        <dbReference type="Proteomes" id="UP000002497"/>
    </source>
</evidence>
<organism evidence="2">
    <name type="scientific">Coccidioides posadasii (strain RMSCC 757 / Silveira)</name>
    <name type="common">Valley fever fungus</name>
    <dbReference type="NCBI Taxonomy" id="443226"/>
    <lineage>
        <taxon>Eukaryota</taxon>
        <taxon>Fungi</taxon>
        <taxon>Dikarya</taxon>
        <taxon>Ascomycota</taxon>
        <taxon>Pezizomycotina</taxon>
        <taxon>Eurotiomycetes</taxon>
        <taxon>Eurotiomycetidae</taxon>
        <taxon>Onygenales</taxon>
        <taxon>Onygenaceae</taxon>
        <taxon>Coccidioides</taxon>
    </lineage>
</organism>
<protein>
    <submittedName>
        <fullName evidence="1">Uncharacterized protein</fullName>
    </submittedName>
</protein>
<dbReference type="HOGENOM" id="CLU_2621863_0_0_1"/>
<reference evidence="2" key="1">
    <citation type="journal article" date="2010" name="Genome Res.">
        <title>Population genomic sequencing of Coccidioides fungi reveals recent hybridization and transposon control.</title>
        <authorList>
            <person name="Neafsey D.E."/>
            <person name="Barker B.M."/>
            <person name="Sharpton T.J."/>
            <person name="Stajich J.E."/>
            <person name="Park D.J."/>
            <person name="Whiston E."/>
            <person name="Hung C.-Y."/>
            <person name="McMahan C."/>
            <person name="White J."/>
            <person name="Sykes S."/>
            <person name="Heiman D."/>
            <person name="Young S."/>
            <person name="Zeng Q."/>
            <person name="Abouelleil A."/>
            <person name="Aftuck L."/>
            <person name="Bessette D."/>
            <person name="Brown A."/>
            <person name="FitzGerald M."/>
            <person name="Lui A."/>
            <person name="Macdonald J.P."/>
            <person name="Priest M."/>
            <person name="Orbach M.J."/>
            <person name="Galgiani J.N."/>
            <person name="Kirkland T.N."/>
            <person name="Cole G.T."/>
            <person name="Birren B.W."/>
            <person name="Henn M.R."/>
            <person name="Taylor J.W."/>
            <person name="Rounsley S.D."/>
        </authorList>
    </citation>
    <scope>NUCLEOTIDE SEQUENCE [LARGE SCALE GENOMIC DNA]</scope>
    <source>
        <strain evidence="2">RMSCC 757 / Silveira</strain>
    </source>
</reference>
<dbReference type="EMBL" id="GL636509">
    <property type="protein sequence ID" value="EFW14075.1"/>
    <property type="molecule type" value="Genomic_DNA"/>
</dbReference>
<sequence length="78" mass="8777">MAQLREIKAGFLDREAFPESLAVFIAKGIPNSHKALSDDSSSSFDESSDALRYLVYCIQTYIPHQLRHVVQHCNLALL</sequence>
<proteinExistence type="predicted"/>